<evidence type="ECO:0000259" key="3">
    <source>
        <dbReference type="PROSITE" id="PS51186"/>
    </source>
</evidence>
<dbReference type="SUPFAM" id="SSF55729">
    <property type="entry name" value="Acyl-CoA N-acyltransferases (Nat)"/>
    <property type="match status" value="1"/>
</dbReference>
<keyword evidence="2" id="KW-0012">Acyltransferase</keyword>
<dbReference type="Pfam" id="PF13508">
    <property type="entry name" value="Acetyltransf_7"/>
    <property type="match status" value="1"/>
</dbReference>
<dbReference type="Gene3D" id="3.40.630.30">
    <property type="match status" value="1"/>
</dbReference>
<dbReference type="PANTHER" id="PTHR43800">
    <property type="entry name" value="PEPTIDYL-LYSINE N-ACETYLTRANSFERASE YJAB"/>
    <property type="match status" value="1"/>
</dbReference>
<proteinExistence type="predicted"/>
<organism evidence="4 5">
    <name type="scientific">Shewanella psychropiezotolerans</name>
    <dbReference type="NCBI Taxonomy" id="2593655"/>
    <lineage>
        <taxon>Bacteria</taxon>
        <taxon>Pseudomonadati</taxon>
        <taxon>Pseudomonadota</taxon>
        <taxon>Gammaproteobacteria</taxon>
        <taxon>Alteromonadales</taxon>
        <taxon>Shewanellaceae</taxon>
        <taxon>Shewanella</taxon>
    </lineage>
</organism>
<dbReference type="EMBL" id="CP041614">
    <property type="protein sequence ID" value="QDO84577.1"/>
    <property type="molecule type" value="Genomic_DNA"/>
</dbReference>
<feature type="domain" description="N-acetyltransferase" evidence="3">
    <location>
        <begin position="1"/>
        <end position="143"/>
    </location>
</feature>
<dbReference type="InterPro" id="IPR000182">
    <property type="entry name" value="GNAT_dom"/>
</dbReference>
<evidence type="ECO:0000313" key="4">
    <source>
        <dbReference type="EMBL" id="QDO84577.1"/>
    </source>
</evidence>
<dbReference type="InterPro" id="IPR016181">
    <property type="entry name" value="Acyl_CoA_acyltransferase"/>
</dbReference>
<keyword evidence="1" id="KW-0808">Transferase</keyword>
<dbReference type="Proteomes" id="UP000315947">
    <property type="component" value="Chromosome"/>
</dbReference>
<sequence length="150" mass="16348">MKIEPAIKTDHEVLLKVWETSVRQSHDFLSEQDIAALKPLILAHYFDAVDLRCVKDTAGNILGFCGVADGNIEMLFIAPQSMGCGIGAALVTYAVKYQGATKVDVNEQNPQALGFYEHVGFKLVGRSPTDSQGKPFPLLHMALAQVDAFI</sequence>
<evidence type="ECO:0000256" key="2">
    <source>
        <dbReference type="ARBA" id="ARBA00023315"/>
    </source>
</evidence>
<gene>
    <name evidence="4" type="ORF">FM037_16885</name>
</gene>
<evidence type="ECO:0000256" key="1">
    <source>
        <dbReference type="ARBA" id="ARBA00022679"/>
    </source>
</evidence>
<reference evidence="4 5" key="1">
    <citation type="submission" date="2019-07" db="EMBL/GenBank/DDBJ databases">
        <title>Shewanella sp. YLB-06 whole genomic sequence.</title>
        <authorList>
            <person name="Yu L."/>
        </authorList>
    </citation>
    <scope>NUCLEOTIDE SEQUENCE [LARGE SCALE GENOMIC DNA]</scope>
    <source>
        <strain evidence="4 5">YLB-06</strain>
    </source>
</reference>
<dbReference type="PANTHER" id="PTHR43800:SF1">
    <property type="entry name" value="PEPTIDYL-LYSINE N-ACETYLTRANSFERASE YJAB"/>
    <property type="match status" value="1"/>
</dbReference>
<dbReference type="PROSITE" id="PS51186">
    <property type="entry name" value="GNAT"/>
    <property type="match status" value="1"/>
</dbReference>
<dbReference type="RefSeq" id="WP_144046928.1">
    <property type="nucleotide sequence ID" value="NZ_CP041614.1"/>
</dbReference>
<evidence type="ECO:0000313" key="5">
    <source>
        <dbReference type="Proteomes" id="UP000315947"/>
    </source>
</evidence>
<accession>A0ABX5X295</accession>
<keyword evidence="5" id="KW-1185">Reference proteome</keyword>
<name>A0ABX5X295_9GAMM</name>
<protein>
    <submittedName>
        <fullName evidence="4">GNAT family N-acetyltransferase</fullName>
    </submittedName>
</protein>